<evidence type="ECO:0000313" key="3">
    <source>
        <dbReference type="Proteomes" id="UP001431783"/>
    </source>
</evidence>
<dbReference type="AlphaFoldDB" id="A0AAW1URG7"/>
<organism evidence="2 3">
    <name type="scientific">Henosepilachna vigintioctopunctata</name>
    <dbReference type="NCBI Taxonomy" id="420089"/>
    <lineage>
        <taxon>Eukaryota</taxon>
        <taxon>Metazoa</taxon>
        <taxon>Ecdysozoa</taxon>
        <taxon>Arthropoda</taxon>
        <taxon>Hexapoda</taxon>
        <taxon>Insecta</taxon>
        <taxon>Pterygota</taxon>
        <taxon>Neoptera</taxon>
        <taxon>Endopterygota</taxon>
        <taxon>Coleoptera</taxon>
        <taxon>Polyphaga</taxon>
        <taxon>Cucujiformia</taxon>
        <taxon>Coccinelloidea</taxon>
        <taxon>Coccinellidae</taxon>
        <taxon>Epilachninae</taxon>
        <taxon>Epilachnini</taxon>
        <taxon>Henosepilachna</taxon>
    </lineage>
</organism>
<reference evidence="2 3" key="1">
    <citation type="submission" date="2023-03" db="EMBL/GenBank/DDBJ databases">
        <title>Genome insight into feeding habits of ladybird beetles.</title>
        <authorList>
            <person name="Li H.-S."/>
            <person name="Huang Y.-H."/>
            <person name="Pang H."/>
        </authorList>
    </citation>
    <scope>NUCLEOTIDE SEQUENCE [LARGE SCALE GENOMIC DNA]</scope>
    <source>
        <strain evidence="2">SYSU_2023b</strain>
        <tissue evidence="2">Whole body</tissue>
    </source>
</reference>
<feature type="compositionally biased region" description="Basic residues" evidence="1">
    <location>
        <begin position="87"/>
        <end position="96"/>
    </location>
</feature>
<evidence type="ECO:0000256" key="1">
    <source>
        <dbReference type="SAM" id="MobiDB-lite"/>
    </source>
</evidence>
<keyword evidence="3" id="KW-1185">Reference proteome</keyword>
<evidence type="ECO:0000313" key="2">
    <source>
        <dbReference type="EMBL" id="KAK9885413.1"/>
    </source>
</evidence>
<dbReference type="EMBL" id="JARQZJ010000095">
    <property type="protein sequence ID" value="KAK9885413.1"/>
    <property type="molecule type" value="Genomic_DNA"/>
</dbReference>
<feature type="region of interest" description="Disordered" evidence="1">
    <location>
        <begin position="1"/>
        <end position="104"/>
    </location>
</feature>
<proteinExistence type="predicted"/>
<comment type="caution">
    <text evidence="2">The sequence shown here is derived from an EMBL/GenBank/DDBJ whole genome shotgun (WGS) entry which is preliminary data.</text>
</comment>
<accession>A0AAW1URG7</accession>
<dbReference type="Proteomes" id="UP001431783">
    <property type="component" value="Unassembled WGS sequence"/>
</dbReference>
<name>A0AAW1URG7_9CUCU</name>
<feature type="compositionally biased region" description="Polar residues" evidence="1">
    <location>
        <begin position="66"/>
        <end position="77"/>
    </location>
</feature>
<sequence>MFLGKATARVLDSHVPRQVDRTSESSDNNEQEAKLIRPLPKAPPRLIGHNKGRKRKTDILTDTLEKNSSAEQQANRKNQNESETIKKVKGKGKGKRVLQADDSSADEQECYSIIKL</sequence>
<protein>
    <submittedName>
        <fullName evidence="2">Uncharacterized protein</fullName>
    </submittedName>
</protein>
<feature type="compositionally biased region" description="Basic and acidic residues" evidence="1">
    <location>
        <begin position="11"/>
        <end position="24"/>
    </location>
</feature>
<gene>
    <name evidence="2" type="ORF">WA026_010909</name>
</gene>